<comment type="caution">
    <text evidence="9">The sequence shown here is derived from an EMBL/GenBank/DDBJ whole genome shotgun (WGS) entry which is preliminary data.</text>
</comment>
<dbReference type="PROSITE" id="PS00108">
    <property type="entry name" value="PROTEIN_KINASE_ST"/>
    <property type="match status" value="1"/>
</dbReference>
<evidence type="ECO:0000259" key="8">
    <source>
        <dbReference type="PROSITE" id="PS50011"/>
    </source>
</evidence>
<dbReference type="EC" id="2.7.11.1" evidence="1"/>
<evidence type="ECO:0000256" key="7">
    <source>
        <dbReference type="SAM" id="MobiDB-lite"/>
    </source>
</evidence>
<keyword evidence="4" id="KW-0547">Nucleotide-binding</keyword>
<dbReference type="Gene3D" id="1.10.510.10">
    <property type="entry name" value="Transferase(Phosphotransferase) domain 1"/>
    <property type="match status" value="1"/>
</dbReference>
<accession>A0ABT4U153</accession>
<dbReference type="SUPFAM" id="SSF56112">
    <property type="entry name" value="Protein kinase-like (PK-like)"/>
    <property type="match status" value="1"/>
</dbReference>
<evidence type="ECO:0000256" key="6">
    <source>
        <dbReference type="ARBA" id="ARBA00022840"/>
    </source>
</evidence>
<name>A0ABT4U153_9ACTN</name>
<dbReference type="RefSeq" id="WP_270684914.1">
    <property type="nucleotide sequence ID" value="NZ_JAQFWQ010000017.1"/>
</dbReference>
<dbReference type="SMART" id="SM00220">
    <property type="entry name" value="S_TKc"/>
    <property type="match status" value="1"/>
</dbReference>
<dbReference type="InterPro" id="IPR000719">
    <property type="entry name" value="Prot_kinase_dom"/>
</dbReference>
<evidence type="ECO:0000313" key="10">
    <source>
        <dbReference type="Proteomes" id="UP001527866"/>
    </source>
</evidence>
<keyword evidence="5 9" id="KW-0418">Kinase</keyword>
<dbReference type="InterPro" id="IPR008271">
    <property type="entry name" value="Ser/Thr_kinase_AS"/>
</dbReference>
<gene>
    <name evidence="9" type="ORF">O4J56_08445</name>
</gene>
<proteinExistence type="predicted"/>
<keyword evidence="6" id="KW-0067">ATP-binding</keyword>
<dbReference type="CDD" id="cd14014">
    <property type="entry name" value="STKc_PknB_like"/>
    <property type="match status" value="1"/>
</dbReference>
<evidence type="ECO:0000256" key="4">
    <source>
        <dbReference type="ARBA" id="ARBA00022741"/>
    </source>
</evidence>
<dbReference type="Proteomes" id="UP001527866">
    <property type="component" value="Unassembled WGS sequence"/>
</dbReference>
<evidence type="ECO:0000313" key="9">
    <source>
        <dbReference type="EMBL" id="MDA2810661.1"/>
    </source>
</evidence>
<keyword evidence="2" id="KW-0723">Serine/threonine-protein kinase</keyword>
<sequence length="553" mass="58915">MSGDAHGPSPLLAERYELNPVPMARGGMGEVWEGHDTRLDREVAVKFIRFPDGERNDDLVRRFVRESRITARLCHPGVPAVYDAGTEDGRPYLVMQRIHGISVADLVAEQERLPVGWAAAIAAQVCAVLTAAHRRSLVHRDLKPANLMLEPDGTVKVLDFGLAVALDRSDGSRITRTGDSPGTPAYMAPEQVMSGMSTPQTDLYSLGCTLHEMLTGRRVFTGSTPFAVMHKQVHERPRPVRELRPDVPADLDAVIDLLLEKRPEDRPADAGEVYRRMLDFAAGLGPIPGVLDPPAVPSPTRMQASVLERVFSETLPDGGAGSGEGDPARTEGATGADGGVGGAQAPGGRPETAPETVSVSMTRPDIARARSEAAALAGSSRYRQAADVLEAAAATARAVFASDDTDVIALRTDLANVLFEGGDFRAAEPVFSALAADLARSQDPSDVSLVFRCRLQAATCRALAGETGPALTGLKALLVDEERTYGPDDPRPLELRRQIGLLQRGVGEHAAADATLRALAKDLLRIHGPDHPGLEQISDLLDPPLYGGDTTAP</sequence>
<dbReference type="InterPro" id="IPR011990">
    <property type="entry name" value="TPR-like_helical_dom_sf"/>
</dbReference>
<feature type="compositionally biased region" description="Gly residues" evidence="7">
    <location>
        <begin position="335"/>
        <end position="345"/>
    </location>
</feature>
<evidence type="ECO:0000256" key="3">
    <source>
        <dbReference type="ARBA" id="ARBA00022679"/>
    </source>
</evidence>
<evidence type="ECO:0000256" key="1">
    <source>
        <dbReference type="ARBA" id="ARBA00012513"/>
    </source>
</evidence>
<dbReference type="PANTHER" id="PTHR43289:SF6">
    <property type="entry name" value="SERINE_THREONINE-PROTEIN KINASE NEKL-3"/>
    <property type="match status" value="1"/>
</dbReference>
<organism evidence="9 10">
    <name type="scientific">Nocardiopsis endophytica</name>
    <dbReference type="NCBI Taxonomy" id="3018445"/>
    <lineage>
        <taxon>Bacteria</taxon>
        <taxon>Bacillati</taxon>
        <taxon>Actinomycetota</taxon>
        <taxon>Actinomycetes</taxon>
        <taxon>Streptosporangiales</taxon>
        <taxon>Nocardiopsidaceae</taxon>
        <taxon>Nocardiopsis</taxon>
    </lineage>
</organism>
<feature type="region of interest" description="Disordered" evidence="7">
    <location>
        <begin position="314"/>
        <end position="359"/>
    </location>
</feature>
<keyword evidence="10" id="KW-1185">Reference proteome</keyword>
<dbReference type="Gene3D" id="3.30.200.20">
    <property type="entry name" value="Phosphorylase Kinase, domain 1"/>
    <property type="match status" value="1"/>
</dbReference>
<dbReference type="Gene3D" id="1.25.40.10">
    <property type="entry name" value="Tetratricopeptide repeat domain"/>
    <property type="match status" value="1"/>
</dbReference>
<evidence type="ECO:0000256" key="2">
    <source>
        <dbReference type="ARBA" id="ARBA00022527"/>
    </source>
</evidence>
<dbReference type="EMBL" id="JAQFWQ010000017">
    <property type="protein sequence ID" value="MDA2810661.1"/>
    <property type="molecule type" value="Genomic_DNA"/>
</dbReference>
<feature type="region of interest" description="Disordered" evidence="7">
    <location>
        <begin position="533"/>
        <end position="553"/>
    </location>
</feature>
<protein>
    <recommendedName>
        <fullName evidence="1">non-specific serine/threonine protein kinase</fullName>
        <ecNumber evidence="1">2.7.11.1</ecNumber>
    </recommendedName>
</protein>
<dbReference type="Pfam" id="PF00069">
    <property type="entry name" value="Pkinase"/>
    <property type="match status" value="1"/>
</dbReference>
<keyword evidence="3" id="KW-0808">Transferase</keyword>
<dbReference type="PROSITE" id="PS50011">
    <property type="entry name" value="PROTEIN_KINASE_DOM"/>
    <property type="match status" value="1"/>
</dbReference>
<dbReference type="PANTHER" id="PTHR43289">
    <property type="entry name" value="MITOGEN-ACTIVATED PROTEIN KINASE KINASE KINASE 20-RELATED"/>
    <property type="match status" value="1"/>
</dbReference>
<dbReference type="InterPro" id="IPR011009">
    <property type="entry name" value="Kinase-like_dom_sf"/>
</dbReference>
<reference evidence="9 10" key="1">
    <citation type="submission" date="2023-01" db="EMBL/GenBank/DDBJ databases">
        <title>Draft genome sequence of Nocardiopsis sp. RSe5-2 isolated from halophytes.</title>
        <authorList>
            <person name="Duangmal K."/>
            <person name="Chantavorakit T."/>
        </authorList>
    </citation>
    <scope>NUCLEOTIDE SEQUENCE [LARGE SCALE GENOMIC DNA]</scope>
    <source>
        <strain evidence="9 10">RSe5-2</strain>
    </source>
</reference>
<dbReference type="GO" id="GO:0016301">
    <property type="term" value="F:kinase activity"/>
    <property type="evidence" value="ECO:0007669"/>
    <property type="project" value="UniProtKB-KW"/>
</dbReference>
<feature type="domain" description="Protein kinase" evidence="8">
    <location>
        <begin position="17"/>
        <end position="278"/>
    </location>
</feature>
<evidence type="ECO:0000256" key="5">
    <source>
        <dbReference type="ARBA" id="ARBA00022777"/>
    </source>
</evidence>